<evidence type="ECO:0000259" key="2">
    <source>
        <dbReference type="PROSITE" id="PS50057"/>
    </source>
</evidence>
<dbReference type="InterPro" id="IPR029071">
    <property type="entry name" value="Ubiquitin-like_domsf"/>
</dbReference>
<dbReference type="Gene3D" id="1.20.80.10">
    <property type="match status" value="1"/>
</dbReference>
<feature type="domain" description="MyTH4" evidence="3">
    <location>
        <begin position="1"/>
        <end position="45"/>
    </location>
</feature>
<evidence type="ECO:0000313" key="4">
    <source>
        <dbReference type="EMBL" id="PNI53412.1"/>
    </source>
</evidence>
<comment type="caution">
    <text evidence="4">The sequence shown here is derived from an EMBL/GenBank/DDBJ whole genome shotgun (WGS) entry which is preliminary data.</text>
</comment>
<protein>
    <submittedName>
        <fullName evidence="4">MYO7B isoform 7</fullName>
    </submittedName>
</protein>
<dbReference type="EMBL" id="NBAG03000272">
    <property type="protein sequence ID" value="PNI53412.1"/>
    <property type="molecule type" value="Genomic_DNA"/>
</dbReference>
<reference evidence="4 5" key="1">
    <citation type="submission" date="2017-12" db="EMBL/GenBank/DDBJ databases">
        <title>High-resolution comparative analysis of great ape genomes.</title>
        <authorList>
            <person name="Pollen A."/>
            <person name="Hastie A."/>
            <person name="Hormozdiari F."/>
            <person name="Dougherty M."/>
            <person name="Liu R."/>
            <person name="Chaisson M."/>
            <person name="Hoppe E."/>
            <person name="Hill C."/>
            <person name="Pang A."/>
            <person name="Hillier L."/>
            <person name="Baker C."/>
            <person name="Armstrong J."/>
            <person name="Shendure J."/>
            <person name="Paten B."/>
            <person name="Wilson R."/>
            <person name="Chao H."/>
            <person name="Schneider V."/>
            <person name="Ventura M."/>
            <person name="Kronenberg Z."/>
            <person name="Murali S."/>
            <person name="Gordon D."/>
            <person name="Cantsilieris S."/>
            <person name="Munson K."/>
            <person name="Nelson B."/>
            <person name="Raja A."/>
            <person name="Underwood J."/>
            <person name="Diekhans M."/>
            <person name="Fiddes I."/>
            <person name="Haussler D."/>
            <person name="Eichler E."/>
        </authorList>
    </citation>
    <scope>NUCLEOTIDE SEQUENCE [LARGE SCALE GENOMIC DNA]</scope>
    <source>
        <strain evidence="4">Yerkes chimp pedigree #C0471</strain>
    </source>
</reference>
<dbReference type="InterPro" id="IPR000299">
    <property type="entry name" value="FERM_domain"/>
</dbReference>
<dbReference type="CDD" id="cd17092">
    <property type="entry name" value="FERM1_F1_Myosin-VII"/>
    <property type="match status" value="1"/>
</dbReference>
<evidence type="ECO:0000256" key="1">
    <source>
        <dbReference type="ARBA" id="ARBA00008314"/>
    </source>
</evidence>
<dbReference type="GO" id="GO:0005856">
    <property type="term" value="C:cytoskeleton"/>
    <property type="evidence" value="ECO:0007669"/>
    <property type="project" value="InterPro"/>
</dbReference>
<dbReference type="InterPro" id="IPR014352">
    <property type="entry name" value="FERM/acyl-CoA-bd_prot_sf"/>
</dbReference>
<dbReference type="Gene3D" id="1.25.40.530">
    <property type="entry name" value="MyTH4 domain"/>
    <property type="match status" value="1"/>
</dbReference>
<accession>A0A2J8M1L5</accession>
<dbReference type="InterPro" id="IPR000857">
    <property type="entry name" value="MyTH4_dom"/>
</dbReference>
<dbReference type="PROSITE" id="PS50057">
    <property type="entry name" value="FERM_3"/>
    <property type="match status" value="1"/>
</dbReference>
<name>A0A2J8M1L5_PANTR</name>
<sequence length="176" mass="20232">MKYLLNFIGQGPATYGPFCAERLRRTYANGVRAEPPTWLELQAVKSKKHIPIQVILATGESLTVPVDSASTSREMCMHIAHKQGLSDHLGFSLQVAVYDKFWSLGSGRDHMMDAIAQCEQMAQERGESQRQSPWRIYFRKEFFTPWHDSREDPVSTELIYRQVLQGVWSGEYSFEK</sequence>
<dbReference type="FunFam" id="3.10.20.90:FF:000036">
    <property type="entry name" value="Unconventional myosin-VIIa"/>
    <property type="match status" value="1"/>
</dbReference>
<dbReference type="Pfam" id="PF21989">
    <property type="entry name" value="RA_2"/>
    <property type="match status" value="1"/>
</dbReference>
<dbReference type="PROSITE" id="PS51016">
    <property type="entry name" value="MYTH4"/>
    <property type="match status" value="1"/>
</dbReference>
<evidence type="ECO:0000259" key="3">
    <source>
        <dbReference type="PROSITE" id="PS51016"/>
    </source>
</evidence>
<dbReference type="Proteomes" id="UP000236370">
    <property type="component" value="Unassembled WGS sequence"/>
</dbReference>
<dbReference type="PANTHER" id="PTHR22692">
    <property type="entry name" value="MYOSIN VII, XV"/>
    <property type="match status" value="1"/>
</dbReference>
<comment type="similarity">
    <text evidence="1">Belongs to the TRAFAC class myosin-kinesin ATPase superfamily. Myosin family.</text>
</comment>
<dbReference type="SUPFAM" id="SSF54236">
    <property type="entry name" value="Ubiquitin-like"/>
    <property type="match status" value="1"/>
</dbReference>
<gene>
    <name evidence="4" type="ORF">CK820_G0024225</name>
</gene>
<evidence type="ECO:0000313" key="5">
    <source>
        <dbReference type="Proteomes" id="UP000236370"/>
    </source>
</evidence>
<dbReference type="InterPro" id="IPR051567">
    <property type="entry name" value="Unconventional_Myosin_ATPase"/>
</dbReference>
<organism evidence="4 5">
    <name type="scientific">Pan troglodytes</name>
    <name type="common">Chimpanzee</name>
    <dbReference type="NCBI Taxonomy" id="9598"/>
    <lineage>
        <taxon>Eukaryota</taxon>
        <taxon>Metazoa</taxon>
        <taxon>Chordata</taxon>
        <taxon>Craniata</taxon>
        <taxon>Vertebrata</taxon>
        <taxon>Euteleostomi</taxon>
        <taxon>Mammalia</taxon>
        <taxon>Eutheria</taxon>
        <taxon>Euarchontoglires</taxon>
        <taxon>Primates</taxon>
        <taxon>Haplorrhini</taxon>
        <taxon>Catarrhini</taxon>
        <taxon>Hominidae</taxon>
        <taxon>Pan</taxon>
    </lineage>
</organism>
<feature type="non-terminal residue" evidence="4">
    <location>
        <position position="176"/>
    </location>
</feature>
<proteinExistence type="inferred from homology"/>
<dbReference type="InterPro" id="IPR038185">
    <property type="entry name" value="MyTH4_dom_sf"/>
</dbReference>
<dbReference type="PANTHER" id="PTHR22692:SF24">
    <property type="entry name" value="MYOSIN VIIB"/>
    <property type="match status" value="1"/>
</dbReference>
<dbReference type="Gene3D" id="3.10.20.90">
    <property type="entry name" value="Phosphatidylinositol 3-kinase Catalytic Subunit, Chain A, domain 1"/>
    <property type="match status" value="1"/>
</dbReference>
<feature type="domain" description="FERM" evidence="2">
    <location>
        <begin position="50"/>
        <end position="176"/>
    </location>
</feature>
<dbReference type="AlphaFoldDB" id="A0A2J8M1L5"/>